<dbReference type="EMBL" id="BDSA01000006">
    <property type="protein sequence ID" value="GBE62705.1"/>
    <property type="molecule type" value="Genomic_DNA"/>
</dbReference>
<evidence type="ECO:0000259" key="2">
    <source>
        <dbReference type="Pfam" id="PF00899"/>
    </source>
</evidence>
<dbReference type="AlphaFoldDB" id="A0A2H6KI89"/>
<dbReference type="Proteomes" id="UP000236319">
    <property type="component" value="Unassembled WGS sequence"/>
</dbReference>
<dbReference type="Pfam" id="PF00899">
    <property type="entry name" value="ThiF"/>
    <property type="match status" value="1"/>
</dbReference>
<gene>
    <name evidence="3" type="ORF">BOVATA_041980</name>
</gene>
<dbReference type="GeneID" id="39876475"/>
<dbReference type="InterPro" id="IPR000594">
    <property type="entry name" value="ThiF_NAD_FAD-bd"/>
</dbReference>
<evidence type="ECO:0000313" key="3">
    <source>
        <dbReference type="EMBL" id="GBE62705.1"/>
    </source>
</evidence>
<organism evidence="3 4">
    <name type="scientific">Babesia ovata</name>
    <dbReference type="NCBI Taxonomy" id="189622"/>
    <lineage>
        <taxon>Eukaryota</taxon>
        <taxon>Sar</taxon>
        <taxon>Alveolata</taxon>
        <taxon>Apicomplexa</taxon>
        <taxon>Aconoidasida</taxon>
        <taxon>Piroplasmida</taxon>
        <taxon>Babesiidae</taxon>
        <taxon>Babesia</taxon>
    </lineage>
</organism>
<comment type="caution">
    <text evidence="3">The sequence shown here is derived from an EMBL/GenBank/DDBJ whole genome shotgun (WGS) entry which is preliminary data.</text>
</comment>
<protein>
    <submittedName>
        <fullName evidence="3">Ubiquitin activating enzyme, putative</fullName>
    </submittedName>
</protein>
<accession>A0A2H6KI89</accession>
<dbReference type="SUPFAM" id="SSF69572">
    <property type="entry name" value="Activating enzymes of the ubiquitin-like proteins"/>
    <property type="match status" value="1"/>
</dbReference>
<feature type="domain" description="THIF-type NAD/FAD binding fold" evidence="2">
    <location>
        <begin position="3"/>
        <end position="145"/>
    </location>
</feature>
<proteinExistence type="predicted"/>
<keyword evidence="4" id="KW-1185">Reference proteome</keyword>
<dbReference type="OrthoDB" id="361933at2759"/>
<feature type="region of interest" description="Disordered" evidence="1">
    <location>
        <begin position="551"/>
        <end position="570"/>
    </location>
</feature>
<dbReference type="Gene3D" id="3.40.50.720">
    <property type="entry name" value="NAD(P)-binding Rossmann-like Domain"/>
    <property type="match status" value="1"/>
</dbReference>
<dbReference type="VEuPathDB" id="PiroplasmaDB:BOVATA_041980"/>
<evidence type="ECO:0000256" key="1">
    <source>
        <dbReference type="SAM" id="MobiDB-lite"/>
    </source>
</evidence>
<name>A0A2H6KI89_9APIC</name>
<dbReference type="RefSeq" id="XP_028868948.1">
    <property type="nucleotide sequence ID" value="XM_029013115.1"/>
</dbReference>
<sequence>MDAHVLFLGKNGIQEEALKNLVLSGVGVTLANNLYVNEDDVKYSFLLRESDLGNSHAESLACRLREMVADKRRVNFITDSLVKDEYLSGVHSYKIDESIIEKFEIISFAAEDYAIPKMTHVNNICRLKGVALIASMGNGTQGFLFQDLIRHTVLEKISKEAGSVGIEYRSFHDILSEQSYPDIQDASLENLSFMIQLSEICNRVGGREADVISLYKMRGKCLAITNGILGGYLGINSDSKIDIIYAALEIRKFITKQHETIPRINKTTYSGVSLEGCNTPEDVVRRVAQLEVYGKEYVDDEVRKSSPTFQTLLNDILAEKLTTYRSKRGREKTKFIQELKGALTSEKVDVGNDTTDEDIIRLASEQESRERILAQLPPTKPCNEMSQRIDSYRDEADSIFAVYRNIKDDKILQSFISQVKDELDMLSVDHKDCEKPEELINRLAYGRVFPQEKEYKAKAPNVTAENVLHRWNNATIDDMFPFSAILGDAHGIFGVNGGILDNVSGMSDMLEEDGLLAGSLSVLKDIAKMFGVNIDSSEKKRIVFENQDTPIDGQLAAAPDTNPPPEEAEFNDDELQPLFAKVKQTNDKVLLEMFMKSAKVSSEC</sequence>
<evidence type="ECO:0000313" key="4">
    <source>
        <dbReference type="Proteomes" id="UP000236319"/>
    </source>
</evidence>
<dbReference type="InterPro" id="IPR035985">
    <property type="entry name" value="Ubiquitin-activating_enz"/>
</dbReference>
<dbReference type="GO" id="GO:0008641">
    <property type="term" value="F:ubiquitin-like modifier activating enzyme activity"/>
    <property type="evidence" value="ECO:0007669"/>
    <property type="project" value="InterPro"/>
</dbReference>
<reference evidence="3 4" key="1">
    <citation type="journal article" date="2017" name="BMC Genomics">
        <title>Whole-genome assembly of Babesia ovata and comparative genomics between closely related pathogens.</title>
        <authorList>
            <person name="Yamagishi J."/>
            <person name="Asada M."/>
            <person name="Hakimi H."/>
            <person name="Tanaka T.Q."/>
            <person name="Sugimoto C."/>
            <person name="Kawazu S."/>
        </authorList>
    </citation>
    <scope>NUCLEOTIDE SEQUENCE [LARGE SCALE GENOMIC DNA]</scope>
    <source>
        <strain evidence="3 4">Miyake</strain>
    </source>
</reference>